<proteinExistence type="predicted"/>
<evidence type="ECO:0000313" key="1">
    <source>
        <dbReference type="EMBL" id="GAG59242.1"/>
    </source>
</evidence>
<dbReference type="Gene3D" id="3.90.550.10">
    <property type="entry name" value="Spore Coat Polysaccharide Biosynthesis Protein SpsA, Chain A"/>
    <property type="match status" value="1"/>
</dbReference>
<reference evidence="1" key="1">
    <citation type="journal article" date="2014" name="Front. Microbiol.">
        <title>High frequency of phylogenetically diverse reductive dehalogenase-homologous genes in deep subseafloor sedimentary metagenomes.</title>
        <authorList>
            <person name="Kawai M."/>
            <person name="Futagami T."/>
            <person name="Toyoda A."/>
            <person name="Takaki Y."/>
            <person name="Nishi S."/>
            <person name="Hori S."/>
            <person name="Arai W."/>
            <person name="Tsubouchi T."/>
            <person name="Morono Y."/>
            <person name="Uchiyama I."/>
            <person name="Ito T."/>
            <person name="Fujiyama A."/>
            <person name="Inagaki F."/>
            <person name="Takami H."/>
        </authorList>
    </citation>
    <scope>NUCLEOTIDE SEQUENCE</scope>
    <source>
        <strain evidence="1">Expedition CK06-06</strain>
    </source>
</reference>
<organism evidence="1">
    <name type="scientific">marine sediment metagenome</name>
    <dbReference type="NCBI Taxonomy" id="412755"/>
    <lineage>
        <taxon>unclassified sequences</taxon>
        <taxon>metagenomes</taxon>
        <taxon>ecological metagenomes</taxon>
    </lineage>
</organism>
<sequence length="180" mass="21475">MFLSGHSIPINTKWLENGLNNFKSEKVAGVYAYPLSHYGVTPFQRMLYFFSQDFGNRRFIISNVKNMKIGRLGPYFHIFLFQWFPITITKKMKIGSLGFTNAIIRRDLWEKYNINEKFAGGGEDHDWARHWVGKGFVIVHEPNFKVYHSHHHRLIGWIRQFIGWTKMTKEMEFKPQKRNF</sequence>
<evidence type="ECO:0008006" key="2">
    <source>
        <dbReference type="Google" id="ProtNLM"/>
    </source>
</evidence>
<name>X0ZMC2_9ZZZZ</name>
<comment type="caution">
    <text evidence="1">The sequence shown here is derived from an EMBL/GenBank/DDBJ whole genome shotgun (WGS) entry which is preliminary data.</text>
</comment>
<dbReference type="InterPro" id="IPR029044">
    <property type="entry name" value="Nucleotide-diphossugar_trans"/>
</dbReference>
<gene>
    <name evidence="1" type="ORF">S01H4_07108</name>
</gene>
<dbReference type="AlphaFoldDB" id="X0ZMC2"/>
<accession>X0ZMC2</accession>
<protein>
    <recommendedName>
        <fullName evidence="2">Glycosyltransferase 2-like domain-containing protein</fullName>
    </recommendedName>
</protein>
<dbReference type="SUPFAM" id="SSF53448">
    <property type="entry name" value="Nucleotide-diphospho-sugar transferases"/>
    <property type="match status" value="1"/>
</dbReference>
<dbReference type="EMBL" id="BART01002284">
    <property type="protein sequence ID" value="GAG59242.1"/>
    <property type="molecule type" value="Genomic_DNA"/>
</dbReference>